<evidence type="ECO:0000313" key="5">
    <source>
        <dbReference type="Proteomes" id="UP000235122"/>
    </source>
</evidence>
<dbReference type="EMBL" id="PKKO01000005">
    <property type="protein sequence ID" value="PKY71939.1"/>
    <property type="molecule type" value="Genomic_DNA"/>
</dbReference>
<feature type="domain" description="Rib" evidence="3">
    <location>
        <begin position="415"/>
        <end position="493"/>
    </location>
</feature>
<keyword evidence="5" id="KW-1185">Reference proteome</keyword>
<evidence type="ECO:0000256" key="1">
    <source>
        <dbReference type="SAM" id="MobiDB-lite"/>
    </source>
</evidence>
<feature type="domain" description="Rib" evidence="3">
    <location>
        <begin position="514"/>
        <end position="573"/>
    </location>
</feature>
<feature type="region of interest" description="Disordered" evidence="1">
    <location>
        <begin position="713"/>
        <end position="751"/>
    </location>
</feature>
<comment type="caution">
    <text evidence="4">The sequence shown here is derived from an EMBL/GenBank/DDBJ whole genome shotgun (WGS) entry which is preliminary data.</text>
</comment>
<sequence length="780" mass="85466">MGFYINKLFGGYSKEVIARSKSLYWSESPLRSYVPPIACCLIASLACALPASASHGKMPLTDKTAAMIATGQIRLQDGRVDSLLYKKPALKPDGDDDGDGIKNSAEIYTYTSGKRTFYAYNTHPRLEDSDGDGLIDSQDNFPLKWDISPRDMALFMELAYREDDYIKQVLNPSVALSSNYEGRREYTLMHNELAPFWHMRRSFHEGNGFDAVLFESSSKFVHLPQNQVQVLAVRGTKGQLDLDDDINLFLGTEPGQAGSMRRILELLSKDASINNLYVTGHSLGGHLAMRGLVEADKFGFDFYKKAYTFNAPKIRGNAFNKWLYGVGDTANRLTKEGRAQHFIVDNDGTIGAVGTFDGAVSIGTSGQGHGSRSYFEERVNSLGHGFTVGKRANIHGDGYRQPGVGELNFDQTFKDADVYKIDAIGKEILEGEKSNLSDVLRPEPALPEDVYIQDLTDYNALKKATARKEPYKGLLRVVFVDGSMKTIEVPITVFKAANMIKPIVKIKPESIIPEVIEAGEPLDLEGNIANLDEDAAITPLEKLDTSKPGKYEVKVKVTFLSGASRIVKIPVTVLAKEPEIAPEDIIPEVVRVGEQVDFDGNIANLPDDAKVTPLQTVDTSKPGKYVVEVQVTYASGVTRIVKIPVTVLNNLQVDPPRQEALPEGHPPFFVPTVAPKQEVLPEGHPPFFVPTVAPKQEVLPEGHPPFFVPTVAPKQEALPDGNPHAAGMQGKVDRNQKRKHEGGGNKPLATTGVAPHGLLIGVGLLCCTGLIALRHKRQQQ</sequence>
<dbReference type="Pfam" id="PF26363">
    <property type="entry name" value="Phospholipase-like"/>
    <property type="match status" value="1"/>
</dbReference>
<dbReference type="AlphaFoldDB" id="A0A2I1ILD7"/>
<dbReference type="InterPro" id="IPR059115">
    <property type="entry name" value="Rib"/>
</dbReference>
<keyword evidence="2" id="KW-1133">Transmembrane helix</keyword>
<dbReference type="Gene3D" id="3.40.50.1820">
    <property type="entry name" value="alpha/beta hydrolase"/>
    <property type="match status" value="1"/>
</dbReference>
<accession>A0A2I1ILD7</accession>
<feature type="domain" description="Rib" evidence="3">
    <location>
        <begin position="588"/>
        <end position="647"/>
    </location>
</feature>
<keyword evidence="2" id="KW-0472">Membrane</keyword>
<dbReference type="InterPro" id="IPR029058">
    <property type="entry name" value="AB_hydrolase_fold"/>
</dbReference>
<dbReference type="GO" id="GO:0005975">
    <property type="term" value="P:carbohydrate metabolic process"/>
    <property type="evidence" value="ECO:0007669"/>
    <property type="project" value="UniProtKB-ARBA"/>
</dbReference>
<feature type="transmembrane region" description="Helical" evidence="2">
    <location>
        <begin position="753"/>
        <end position="773"/>
    </location>
</feature>
<keyword evidence="2" id="KW-0812">Transmembrane</keyword>
<dbReference type="SUPFAM" id="SSF53474">
    <property type="entry name" value="alpha/beta-Hydrolases"/>
    <property type="match status" value="1"/>
</dbReference>
<dbReference type="InterPro" id="IPR013783">
    <property type="entry name" value="Ig-like_fold"/>
</dbReference>
<evidence type="ECO:0000256" key="2">
    <source>
        <dbReference type="SAM" id="Phobius"/>
    </source>
</evidence>
<organism evidence="4 5">
    <name type="scientific">Winkia neuii</name>
    <dbReference type="NCBI Taxonomy" id="33007"/>
    <lineage>
        <taxon>Bacteria</taxon>
        <taxon>Bacillati</taxon>
        <taxon>Actinomycetota</taxon>
        <taxon>Actinomycetes</taxon>
        <taxon>Actinomycetales</taxon>
        <taxon>Actinomycetaceae</taxon>
        <taxon>Winkia</taxon>
    </lineage>
</organism>
<dbReference type="Pfam" id="PF08428">
    <property type="entry name" value="Rib"/>
    <property type="match status" value="3"/>
</dbReference>
<name>A0A2I1ILD7_9ACTO</name>
<dbReference type="InterPro" id="IPR028974">
    <property type="entry name" value="TSP_type-3_rpt"/>
</dbReference>
<evidence type="ECO:0000313" key="4">
    <source>
        <dbReference type="EMBL" id="PKY71939.1"/>
    </source>
</evidence>
<evidence type="ECO:0000259" key="3">
    <source>
        <dbReference type="Pfam" id="PF08428"/>
    </source>
</evidence>
<reference evidence="4 5" key="1">
    <citation type="submission" date="2017-12" db="EMBL/GenBank/DDBJ databases">
        <title>Phylogenetic diversity of female urinary microbiome.</title>
        <authorList>
            <person name="Thomas-White K."/>
            <person name="Wolfe A.J."/>
        </authorList>
    </citation>
    <scope>NUCLEOTIDE SEQUENCE [LARGE SCALE GENOMIC DNA]</scope>
    <source>
        <strain evidence="4 5">UMB0402</strain>
    </source>
</reference>
<dbReference type="Gene3D" id="2.60.40.10">
    <property type="entry name" value="Immunoglobulins"/>
    <property type="match status" value="1"/>
</dbReference>
<gene>
    <name evidence="4" type="ORF">CYJ19_09525</name>
</gene>
<proteinExistence type="predicted"/>
<dbReference type="GO" id="GO:0005509">
    <property type="term" value="F:calcium ion binding"/>
    <property type="evidence" value="ECO:0007669"/>
    <property type="project" value="InterPro"/>
</dbReference>
<dbReference type="SUPFAM" id="SSF103647">
    <property type="entry name" value="TSP type-3 repeat"/>
    <property type="match status" value="1"/>
</dbReference>
<protein>
    <recommendedName>
        <fullName evidence="3">Rib domain-containing protein</fullName>
    </recommendedName>
</protein>
<dbReference type="Proteomes" id="UP000235122">
    <property type="component" value="Unassembled WGS sequence"/>
</dbReference>